<dbReference type="Gene3D" id="3.90.550.10">
    <property type="entry name" value="Spore Coat Polysaccharide Biosynthesis Protein SpsA, Chain A"/>
    <property type="match status" value="1"/>
</dbReference>
<organism evidence="9 10">
    <name type="scientific">Splendidivirga corallicola</name>
    <dbReference type="NCBI Taxonomy" id="3051826"/>
    <lineage>
        <taxon>Bacteria</taxon>
        <taxon>Pseudomonadati</taxon>
        <taxon>Bacteroidota</taxon>
        <taxon>Cytophagia</taxon>
        <taxon>Cytophagales</taxon>
        <taxon>Splendidivirgaceae</taxon>
        <taxon>Splendidivirga</taxon>
    </lineage>
</organism>
<keyword evidence="10" id="KW-1185">Reference proteome</keyword>
<dbReference type="Proteomes" id="UP001172082">
    <property type="component" value="Unassembled WGS sequence"/>
</dbReference>
<evidence type="ECO:0000256" key="3">
    <source>
        <dbReference type="ARBA" id="ARBA00022723"/>
    </source>
</evidence>
<keyword evidence="2 9" id="KW-0808">Transferase</keyword>
<keyword evidence="1" id="KW-0963">Cytoplasm</keyword>
<evidence type="ECO:0000256" key="1">
    <source>
        <dbReference type="ARBA" id="ARBA00022490"/>
    </source>
</evidence>
<evidence type="ECO:0000256" key="4">
    <source>
        <dbReference type="ARBA" id="ARBA00022741"/>
    </source>
</evidence>
<dbReference type="Pfam" id="PF12804">
    <property type="entry name" value="NTP_transf_3"/>
    <property type="match status" value="1"/>
</dbReference>
<dbReference type="InterPro" id="IPR025877">
    <property type="entry name" value="MobA-like_NTP_Trfase"/>
</dbReference>
<comment type="caution">
    <text evidence="9">The sequence shown here is derived from an EMBL/GenBank/DDBJ whole genome shotgun (WGS) entry which is preliminary data.</text>
</comment>
<dbReference type="EMBL" id="JAUJEA010000020">
    <property type="protein sequence ID" value="MDN5205566.1"/>
    <property type="molecule type" value="Genomic_DNA"/>
</dbReference>
<dbReference type="InterPro" id="IPR029044">
    <property type="entry name" value="Nucleotide-diphossugar_trans"/>
</dbReference>
<dbReference type="RefSeq" id="WP_346755587.1">
    <property type="nucleotide sequence ID" value="NZ_JAUJEA010000020.1"/>
</dbReference>
<dbReference type="CDD" id="cd02503">
    <property type="entry name" value="MobA"/>
    <property type="match status" value="1"/>
</dbReference>
<evidence type="ECO:0000259" key="8">
    <source>
        <dbReference type="Pfam" id="PF12804"/>
    </source>
</evidence>
<dbReference type="GO" id="GO:0016740">
    <property type="term" value="F:transferase activity"/>
    <property type="evidence" value="ECO:0007669"/>
    <property type="project" value="UniProtKB-KW"/>
</dbReference>
<gene>
    <name evidence="9" type="ORF">QQ008_29550</name>
</gene>
<keyword evidence="7" id="KW-0501">Molybdenum cofactor biosynthesis</keyword>
<evidence type="ECO:0000256" key="7">
    <source>
        <dbReference type="ARBA" id="ARBA00023150"/>
    </source>
</evidence>
<protein>
    <submittedName>
        <fullName evidence="9">NTP transferase domain-containing protein</fullName>
    </submittedName>
</protein>
<keyword evidence="4" id="KW-0547">Nucleotide-binding</keyword>
<evidence type="ECO:0000256" key="6">
    <source>
        <dbReference type="ARBA" id="ARBA00023134"/>
    </source>
</evidence>
<dbReference type="SUPFAM" id="SSF53448">
    <property type="entry name" value="Nucleotide-diphospho-sugar transferases"/>
    <property type="match status" value="1"/>
</dbReference>
<dbReference type="InterPro" id="IPR013482">
    <property type="entry name" value="Molybde_CF_guanTrfase"/>
</dbReference>
<evidence type="ECO:0000256" key="2">
    <source>
        <dbReference type="ARBA" id="ARBA00022679"/>
    </source>
</evidence>
<proteinExistence type="predicted"/>
<sequence>MDKKANASTELLGLVLIGGKSSRMQTDKSALVYYQRNQLEHTFNLLQEHCSKVHVACNTQQFTSIEKWFNPIRDEYEECGPINALLTGFERFPGKALLVVAIDMPLLSGKTLKQLIKHRNSTKSITTFKSPSKRTMEPLLAIWEPRSYPTLKKAHNQGHFSLNKSMLLLDVECLHPDHPEELQNVNTPEEYQKVISALKRNF</sequence>
<feature type="domain" description="MobA-like NTP transferase" evidence="8">
    <location>
        <begin position="13"/>
        <end position="158"/>
    </location>
</feature>
<evidence type="ECO:0000313" key="9">
    <source>
        <dbReference type="EMBL" id="MDN5205566.1"/>
    </source>
</evidence>
<evidence type="ECO:0000256" key="5">
    <source>
        <dbReference type="ARBA" id="ARBA00022842"/>
    </source>
</evidence>
<keyword evidence="5" id="KW-0460">Magnesium</keyword>
<keyword evidence="6" id="KW-0342">GTP-binding</keyword>
<dbReference type="PANTHER" id="PTHR19136">
    <property type="entry name" value="MOLYBDENUM COFACTOR GUANYLYLTRANSFERASE"/>
    <property type="match status" value="1"/>
</dbReference>
<accession>A0ABT8KXM8</accession>
<keyword evidence="3" id="KW-0479">Metal-binding</keyword>
<dbReference type="PANTHER" id="PTHR19136:SF81">
    <property type="entry name" value="MOLYBDENUM COFACTOR GUANYLYLTRANSFERASE"/>
    <property type="match status" value="1"/>
</dbReference>
<reference evidence="9" key="1">
    <citation type="submission" date="2023-06" db="EMBL/GenBank/DDBJ databases">
        <title>Genomic of Parafulvivirga corallium.</title>
        <authorList>
            <person name="Wang G."/>
        </authorList>
    </citation>
    <scope>NUCLEOTIDE SEQUENCE</scope>
    <source>
        <strain evidence="9">BMA10</strain>
    </source>
</reference>
<evidence type="ECO:0000313" key="10">
    <source>
        <dbReference type="Proteomes" id="UP001172082"/>
    </source>
</evidence>
<name>A0ABT8KXM8_9BACT</name>